<proteinExistence type="predicted"/>
<evidence type="ECO:0000256" key="1">
    <source>
        <dbReference type="SAM" id="MobiDB-lite"/>
    </source>
</evidence>
<evidence type="ECO:0000313" key="2">
    <source>
        <dbReference type="EMBL" id="KAJ8367802.1"/>
    </source>
</evidence>
<sequence>MELFPLVVNPSYAVLLHVSNRRDKWREREPRGSAQDESIIRDQFILGLKVGAVQRELQRQVRRQPELNFTAACTEARALEAEWQGEEQAWSSRVTVPPPPTIPDLEKWKETVKAEIRQEMQSQLSTLSQTLEEEVRRQMSPAQWGSLTRQERETQRSHVDQGRYSPAPRTGPDFQWDRQDFSVAGVKVPGKGVVIVEDECLGAEKGVLGMNVITECWKVLFQGEHPGAAAFGATVSLGAKGEWERAFAICRKIACEESPDDSSTVEVDVRSVQLPAEADHPIYSLKGEGLTTN</sequence>
<protein>
    <submittedName>
        <fullName evidence="2">Uncharacterized protein</fullName>
    </submittedName>
</protein>
<organism evidence="2 3">
    <name type="scientific">Synaphobranchus kaupii</name>
    <name type="common">Kaup's arrowtooth eel</name>
    <dbReference type="NCBI Taxonomy" id="118154"/>
    <lineage>
        <taxon>Eukaryota</taxon>
        <taxon>Metazoa</taxon>
        <taxon>Chordata</taxon>
        <taxon>Craniata</taxon>
        <taxon>Vertebrata</taxon>
        <taxon>Euteleostomi</taxon>
        <taxon>Actinopterygii</taxon>
        <taxon>Neopterygii</taxon>
        <taxon>Teleostei</taxon>
        <taxon>Anguilliformes</taxon>
        <taxon>Synaphobranchidae</taxon>
        <taxon>Synaphobranchus</taxon>
    </lineage>
</organism>
<feature type="compositionally biased region" description="Basic and acidic residues" evidence="1">
    <location>
        <begin position="149"/>
        <end position="161"/>
    </location>
</feature>
<evidence type="ECO:0000313" key="3">
    <source>
        <dbReference type="Proteomes" id="UP001152622"/>
    </source>
</evidence>
<gene>
    <name evidence="2" type="ORF">SKAU_G00078300</name>
</gene>
<dbReference type="AlphaFoldDB" id="A0A9Q1J474"/>
<accession>A0A9Q1J474</accession>
<dbReference type="Proteomes" id="UP001152622">
    <property type="component" value="Chromosome 3"/>
</dbReference>
<dbReference type="EMBL" id="JAINUF010000003">
    <property type="protein sequence ID" value="KAJ8367802.1"/>
    <property type="molecule type" value="Genomic_DNA"/>
</dbReference>
<name>A0A9Q1J474_SYNKA</name>
<feature type="region of interest" description="Disordered" evidence="1">
    <location>
        <begin position="138"/>
        <end position="176"/>
    </location>
</feature>
<comment type="caution">
    <text evidence="2">The sequence shown here is derived from an EMBL/GenBank/DDBJ whole genome shotgun (WGS) entry which is preliminary data.</text>
</comment>
<reference evidence="2" key="1">
    <citation type="journal article" date="2023" name="Science">
        <title>Genome structures resolve the early diversification of teleost fishes.</title>
        <authorList>
            <person name="Parey E."/>
            <person name="Louis A."/>
            <person name="Montfort J."/>
            <person name="Bouchez O."/>
            <person name="Roques C."/>
            <person name="Iampietro C."/>
            <person name="Lluch J."/>
            <person name="Castinel A."/>
            <person name="Donnadieu C."/>
            <person name="Desvignes T."/>
            <person name="Floi Bucao C."/>
            <person name="Jouanno E."/>
            <person name="Wen M."/>
            <person name="Mejri S."/>
            <person name="Dirks R."/>
            <person name="Jansen H."/>
            <person name="Henkel C."/>
            <person name="Chen W.J."/>
            <person name="Zahm M."/>
            <person name="Cabau C."/>
            <person name="Klopp C."/>
            <person name="Thompson A.W."/>
            <person name="Robinson-Rechavi M."/>
            <person name="Braasch I."/>
            <person name="Lecointre G."/>
            <person name="Bobe J."/>
            <person name="Postlethwait J.H."/>
            <person name="Berthelot C."/>
            <person name="Roest Crollius H."/>
            <person name="Guiguen Y."/>
        </authorList>
    </citation>
    <scope>NUCLEOTIDE SEQUENCE</scope>
    <source>
        <strain evidence="2">WJC10195</strain>
    </source>
</reference>
<keyword evidence="3" id="KW-1185">Reference proteome</keyword>